<dbReference type="OrthoDB" id="5482597at2"/>
<dbReference type="InterPro" id="IPR008928">
    <property type="entry name" value="6-hairpin_glycosidase_sf"/>
</dbReference>
<dbReference type="InterPro" id="IPR002037">
    <property type="entry name" value="Glyco_hydro_8"/>
</dbReference>
<gene>
    <name evidence="9" type="ORF">GTA51_15770</name>
</gene>
<dbReference type="SUPFAM" id="SSF48208">
    <property type="entry name" value="Six-hairpin glycosidases"/>
    <property type="match status" value="1"/>
</dbReference>
<keyword evidence="10" id="KW-1185">Reference proteome</keyword>
<dbReference type="GO" id="GO:0030245">
    <property type="term" value="P:cellulose catabolic process"/>
    <property type="evidence" value="ECO:0007669"/>
    <property type="project" value="UniProtKB-KW"/>
</dbReference>
<evidence type="ECO:0000313" key="10">
    <source>
        <dbReference type="Proteomes" id="UP000482487"/>
    </source>
</evidence>
<protein>
    <recommendedName>
        <fullName evidence="3">cellulase</fullName>
        <ecNumber evidence="3">3.2.1.4</ecNumber>
    </recommendedName>
</protein>
<comment type="similarity">
    <text evidence="2">Belongs to the glycosyl hydrolase 8 (cellulase D) family.</text>
</comment>
<accession>A0A7C9IPV1</accession>
<evidence type="ECO:0000313" key="9">
    <source>
        <dbReference type="EMBL" id="MYL84579.1"/>
    </source>
</evidence>
<keyword evidence="6" id="KW-0326">Glycosidase</keyword>
<feature type="signal peptide" evidence="8">
    <location>
        <begin position="1"/>
        <end position="24"/>
    </location>
</feature>
<feature type="chain" id="PRO_5028843579" description="cellulase" evidence="8">
    <location>
        <begin position="25"/>
        <end position="378"/>
    </location>
</feature>
<dbReference type="InterPro" id="IPR012341">
    <property type="entry name" value="6hp_glycosidase-like_sf"/>
</dbReference>
<dbReference type="AlphaFoldDB" id="A0A7C9IPV1"/>
<dbReference type="Pfam" id="PF01270">
    <property type="entry name" value="Glyco_hydro_8"/>
    <property type="match status" value="1"/>
</dbReference>
<evidence type="ECO:0000256" key="4">
    <source>
        <dbReference type="ARBA" id="ARBA00022801"/>
    </source>
</evidence>
<keyword evidence="7" id="KW-0119">Carbohydrate metabolism</keyword>
<reference evidence="9 10" key="1">
    <citation type="submission" date="2020-01" db="EMBL/GenBank/DDBJ databases">
        <title>Genome sequence of Desulfovibrio aerotolerans DSM 16695(T).</title>
        <authorList>
            <person name="Karnachuk O."/>
            <person name="Avakyan M."/>
            <person name="Mardanov A."/>
            <person name="Kadnikov V."/>
            <person name="Ravin N."/>
        </authorList>
    </citation>
    <scope>NUCLEOTIDE SEQUENCE [LARGE SCALE GENOMIC DNA]</scope>
    <source>
        <strain evidence="9 10">DSM 16695</strain>
    </source>
</reference>
<evidence type="ECO:0000256" key="2">
    <source>
        <dbReference type="ARBA" id="ARBA00009209"/>
    </source>
</evidence>
<evidence type="ECO:0000256" key="8">
    <source>
        <dbReference type="SAM" id="SignalP"/>
    </source>
</evidence>
<dbReference type="Proteomes" id="UP000482487">
    <property type="component" value="Unassembled WGS sequence"/>
</dbReference>
<keyword evidence="5" id="KW-0136">Cellulose degradation</keyword>
<comment type="caution">
    <text evidence="9">The sequence shown here is derived from an EMBL/GenBank/DDBJ whole genome shotgun (WGS) entry which is preliminary data.</text>
</comment>
<dbReference type="EC" id="3.2.1.4" evidence="3"/>
<dbReference type="GO" id="GO:0008810">
    <property type="term" value="F:cellulase activity"/>
    <property type="evidence" value="ECO:0007669"/>
    <property type="project" value="UniProtKB-EC"/>
</dbReference>
<dbReference type="RefSeq" id="WP_160962746.1">
    <property type="nucleotide sequence ID" value="NZ_WVUD01000036.1"/>
</dbReference>
<evidence type="ECO:0000256" key="7">
    <source>
        <dbReference type="ARBA" id="ARBA00023326"/>
    </source>
</evidence>
<organism evidence="9 10">
    <name type="scientific">Solidesulfovibrio aerotolerans</name>
    <dbReference type="NCBI Taxonomy" id="295255"/>
    <lineage>
        <taxon>Bacteria</taxon>
        <taxon>Pseudomonadati</taxon>
        <taxon>Thermodesulfobacteriota</taxon>
        <taxon>Desulfovibrionia</taxon>
        <taxon>Desulfovibrionales</taxon>
        <taxon>Desulfovibrionaceae</taxon>
        <taxon>Solidesulfovibrio</taxon>
    </lineage>
</organism>
<evidence type="ECO:0000256" key="5">
    <source>
        <dbReference type="ARBA" id="ARBA00023001"/>
    </source>
</evidence>
<name>A0A7C9IPV1_9BACT</name>
<proteinExistence type="inferred from homology"/>
<evidence type="ECO:0000256" key="1">
    <source>
        <dbReference type="ARBA" id="ARBA00000966"/>
    </source>
</evidence>
<keyword evidence="8" id="KW-0732">Signal</keyword>
<evidence type="ECO:0000256" key="6">
    <source>
        <dbReference type="ARBA" id="ARBA00023295"/>
    </source>
</evidence>
<sequence>MMQGKNHWVLFFCMLMLMVMPGCTRDALPQNPTAAFLDEAWVAYKGVFIKPEGYVWDQARREVTSEGQSYALLRAVWMEDRATFDLVFNWTEAHLARPDGLYSWQWTPDDGGRVIDANTATDADQDITFALILASRAFQEPAYLERARTLLTAIRLHTGIMLPAGWIPGAGNWAVAERIINFSYFTFYAYPAFASVDPNGEWLGVRERAYDLLSQFLSTPGVLLPADFAVIDEAGAFMPVAGKGKLSDSFSFDAMRIYWRVALDCLLNHHLRACSDPSRTRNIVDILARDGTIYSRYSVTSKKESNDTSVSFLGSLMPSLGLAYPQIAKALVDKELSPEKLRPIIRNPDRYYDNNWTWFGLAAWSGFITSKISAKSEP</sequence>
<dbReference type="EMBL" id="WVUD01000036">
    <property type="protein sequence ID" value="MYL84579.1"/>
    <property type="molecule type" value="Genomic_DNA"/>
</dbReference>
<keyword evidence="7" id="KW-0624">Polysaccharide degradation</keyword>
<evidence type="ECO:0000256" key="3">
    <source>
        <dbReference type="ARBA" id="ARBA00012601"/>
    </source>
</evidence>
<keyword evidence="4" id="KW-0378">Hydrolase</keyword>
<dbReference type="PRINTS" id="PR00735">
    <property type="entry name" value="GLHYDRLASE8"/>
</dbReference>
<comment type="catalytic activity">
    <reaction evidence="1">
        <text>Endohydrolysis of (1-&gt;4)-beta-D-glucosidic linkages in cellulose, lichenin and cereal beta-D-glucans.</text>
        <dbReference type="EC" id="3.2.1.4"/>
    </reaction>
</comment>
<dbReference type="Gene3D" id="1.50.10.10">
    <property type="match status" value="1"/>
</dbReference>